<dbReference type="InterPro" id="IPR053924">
    <property type="entry name" value="RecX_HTH_2nd"/>
</dbReference>
<proteinExistence type="inferred from homology"/>
<evidence type="ECO:0000256" key="2">
    <source>
        <dbReference type="ARBA" id="ARBA00009695"/>
    </source>
</evidence>
<feature type="domain" description="RecX first three-helical" evidence="8">
    <location>
        <begin position="67"/>
        <end position="100"/>
    </location>
</feature>
<dbReference type="InterPro" id="IPR003783">
    <property type="entry name" value="Regulatory_RecX"/>
</dbReference>
<dbReference type="GO" id="GO:0006282">
    <property type="term" value="P:regulation of DNA repair"/>
    <property type="evidence" value="ECO:0007669"/>
    <property type="project" value="UniProtKB-UniRule"/>
</dbReference>
<dbReference type="Pfam" id="PF21981">
    <property type="entry name" value="RecX_HTH3"/>
    <property type="match status" value="1"/>
</dbReference>
<name>A0A7W1WQX5_9BACL</name>
<accession>A0A7W1WQX5</accession>
<evidence type="ECO:0000256" key="4">
    <source>
        <dbReference type="ARBA" id="ARBA00022490"/>
    </source>
</evidence>
<evidence type="ECO:0000259" key="7">
    <source>
        <dbReference type="Pfam" id="PF21981"/>
    </source>
</evidence>
<dbReference type="PANTHER" id="PTHR33602:SF1">
    <property type="entry name" value="REGULATORY PROTEIN RECX FAMILY PROTEIN"/>
    <property type="match status" value="1"/>
</dbReference>
<keyword evidence="10" id="KW-1185">Reference proteome</keyword>
<feature type="domain" description="RecX third three-helical" evidence="7">
    <location>
        <begin position="158"/>
        <end position="204"/>
    </location>
</feature>
<dbReference type="EMBL" id="JACEIQ010000007">
    <property type="protein sequence ID" value="MBA4494415.1"/>
    <property type="molecule type" value="Genomic_DNA"/>
</dbReference>
<organism evidence="9 10">
    <name type="scientific">Paenactinomyces guangxiensis</name>
    <dbReference type="NCBI Taxonomy" id="1490290"/>
    <lineage>
        <taxon>Bacteria</taxon>
        <taxon>Bacillati</taxon>
        <taxon>Bacillota</taxon>
        <taxon>Bacilli</taxon>
        <taxon>Bacillales</taxon>
        <taxon>Thermoactinomycetaceae</taxon>
        <taxon>Paenactinomyces</taxon>
    </lineage>
</organism>
<comment type="similarity">
    <text evidence="2 5">Belongs to the RecX family.</text>
</comment>
<dbReference type="InterPro" id="IPR053925">
    <property type="entry name" value="RecX_HTH_3rd"/>
</dbReference>
<dbReference type="AlphaFoldDB" id="A0A7W1WQX5"/>
<keyword evidence="4 5" id="KW-0963">Cytoplasm</keyword>
<dbReference type="Gene3D" id="1.10.10.10">
    <property type="entry name" value="Winged helix-like DNA-binding domain superfamily/Winged helix DNA-binding domain"/>
    <property type="match status" value="3"/>
</dbReference>
<dbReference type="Proteomes" id="UP000535491">
    <property type="component" value="Unassembled WGS sequence"/>
</dbReference>
<comment type="caution">
    <text evidence="9">The sequence shown here is derived from an EMBL/GenBank/DDBJ whole genome shotgun (WGS) entry which is preliminary data.</text>
</comment>
<dbReference type="HAMAP" id="MF_01114">
    <property type="entry name" value="RecX"/>
    <property type="match status" value="1"/>
</dbReference>
<evidence type="ECO:0000313" key="9">
    <source>
        <dbReference type="EMBL" id="MBA4494415.1"/>
    </source>
</evidence>
<dbReference type="Pfam" id="PF21982">
    <property type="entry name" value="RecX_HTH1"/>
    <property type="match status" value="1"/>
</dbReference>
<evidence type="ECO:0000256" key="5">
    <source>
        <dbReference type="HAMAP-Rule" id="MF_01114"/>
    </source>
</evidence>
<evidence type="ECO:0000256" key="3">
    <source>
        <dbReference type="ARBA" id="ARBA00018111"/>
    </source>
</evidence>
<comment type="subcellular location">
    <subcellularLocation>
        <location evidence="1 5">Cytoplasm</location>
    </subcellularLocation>
</comment>
<reference evidence="9 10" key="1">
    <citation type="submission" date="2020-07" db="EMBL/GenBank/DDBJ databases">
        <authorList>
            <person name="Feng H."/>
        </authorList>
    </citation>
    <scope>NUCLEOTIDE SEQUENCE [LARGE SCALE GENOMIC DNA]</scope>
    <source>
        <strain evidence="10">s-10</strain>
    </source>
</reference>
<evidence type="ECO:0000313" key="10">
    <source>
        <dbReference type="Proteomes" id="UP000535491"/>
    </source>
</evidence>
<feature type="domain" description="RecX second three-helical" evidence="6">
    <location>
        <begin position="110"/>
        <end position="151"/>
    </location>
</feature>
<gene>
    <name evidence="5" type="primary">recX</name>
    <name evidence="9" type="ORF">H1191_08865</name>
</gene>
<sequence>METNLITRIEKSSSYSKRYRIYVNGEFLCSVHEDVLVKHHLYKGMAVNQEQIQELLAAEEYNRVRLAVLRYLSYRPRTVWEVKQYIAGKEFSEEHGEKVIIEMQHLGYLDDRKYAKAWVEERRNTRGYGPIRLRQELMKKRIVAKWIDEALGHTEEEEERHLAMKVAERRYLRICRDPWPKVERKLGQYLLRQGFSADIVYSVLDVFRSRHVEEERNF</sequence>
<dbReference type="InterPro" id="IPR036388">
    <property type="entry name" value="WH-like_DNA-bd_sf"/>
</dbReference>
<evidence type="ECO:0000256" key="1">
    <source>
        <dbReference type="ARBA" id="ARBA00004496"/>
    </source>
</evidence>
<evidence type="ECO:0000259" key="6">
    <source>
        <dbReference type="Pfam" id="PF02631"/>
    </source>
</evidence>
<dbReference type="InterPro" id="IPR053926">
    <property type="entry name" value="RecX_HTH_1st"/>
</dbReference>
<protein>
    <recommendedName>
        <fullName evidence="3 5">Regulatory protein RecX</fullName>
    </recommendedName>
</protein>
<dbReference type="PANTHER" id="PTHR33602">
    <property type="entry name" value="REGULATORY PROTEIN RECX FAMILY PROTEIN"/>
    <property type="match status" value="1"/>
</dbReference>
<dbReference type="Pfam" id="PF02631">
    <property type="entry name" value="RecX_HTH2"/>
    <property type="match status" value="1"/>
</dbReference>
<comment type="function">
    <text evidence="5">Modulates RecA activity.</text>
</comment>
<evidence type="ECO:0000259" key="8">
    <source>
        <dbReference type="Pfam" id="PF21982"/>
    </source>
</evidence>
<dbReference type="GO" id="GO:0005737">
    <property type="term" value="C:cytoplasm"/>
    <property type="evidence" value="ECO:0007669"/>
    <property type="project" value="UniProtKB-SubCell"/>
</dbReference>
<dbReference type="RefSeq" id="WP_181751658.1">
    <property type="nucleotide sequence ID" value="NZ_JACEIQ010000007.1"/>
</dbReference>